<gene>
    <name evidence="8" type="ORF">SAMN02745157_0073</name>
</gene>
<proteinExistence type="predicted"/>
<keyword evidence="9" id="KW-1185">Reference proteome</keyword>
<evidence type="ECO:0000313" key="9">
    <source>
        <dbReference type="Proteomes" id="UP000184485"/>
    </source>
</evidence>
<evidence type="ECO:0000259" key="7">
    <source>
        <dbReference type="Pfam" id="PF01478"/>
    </source>
</evidence>
<dbReference type="PANTHER" id="PTHR36506">
    <property type="entry name" value="PREFLAGELLIN PEPTIDASE"/>
    <property type="match status" value="1"/>
</dbReference>
<dbReference type="AlphaFoldDB" id="A0A1M5P2C4"/>
<comment type="subcellular location">
    <subcellularLocation>
        <location evidence="1">Cell membrane</location>
        <topology evidence="1">Multi-pass membrane protein</topology>
    </subcellularLocation>
</comment>
<feature type="transmembrane region" description="Helical" evidence="6">
    <location>
        <begin position="142"/>
        <end position="160"/>
    </location>
</feature>
<evidence type="ECO:0000256" key="4">
    <source>
        <dbReference type="ARBA" id="ARBA00022989"/>
    </source>
</evidence>
<evidence type="ECO:0000256" key="1">
    <source>
        <dbReference type="ARBA" id="ARBA00004651"/>
    </source>
</evidence>
<name>A0A1M5P2C4_9HYPH</name>
<dbReference type="OrthoDB" id="5329005at2"/>
<evidence type="ECO:0000256" key="3">
    <source>
        <dbReference type="ARBA" id="ARBA00022692"/>
    </source>
</evidence>
<protein>
    <submittedName>
        <fullName evidence="8">Prepilin peptidase CpaA</fullName>
    </submittedName>
</protein>
<feature type="domain" description="Prepilin type IV endopeptidase peptidase" evidence="7">
    <location>
        <begin position="12"/>
        <end position="115"/>
    </location>
</feature>
<dbReference type="InterPro" id="IPR052218">
    <property type="entry name" value="Preflagellin_Peptidase"/>
</dbReference>
<accession>A0A1M5P2C4</accession>
<reference evidence="8 9" key="1">
    <citation type="submission" date="2016-11" db="EMBL/GenBank/DDBJ databases">
        <authorList>
            <person name="Jaros S."/>
            <person name="Januszkiewicz K."/>
            <person name="Wedrychowicz H."/>
        </authorList>
    </citation>
    <scope>NUCLEOTIDE SEQUENCE [LARGE SCALE GENOMIC DNA]</scope>
    <source>
        <strain evidence="8 9">DSM 19436</strain>
    </source>
</reference>
<dbReference type="Proteomes" id="UP000184485">
    <property type="component" value="Unassembled WGS sequence"/>
</dbReference>
<evidence type="ECO:0000256" key="5">
    <source>
        <dbReference type="ARBA" id="ARBA00023136"/>
    </source>
</evidence>
<dbReference type="InterPro" id="IPR000045">
    <property type="entry name" value="Prepilin_IV_endopep_pep"/>
</dbReference>
<dbReference type="EMBL" id="FQUP01000010">
    <property type="protein sequence ID" value="SHG95865.1"/>
    <property type="molecule type" value="Genomic_DNA"/>
</dbReference>
<keyword evidence="2" id="KW-1003">Cell membrane</keyword>
<dbReference type="Gene3D" id="1.20.120.1220">
    <property type="match status" value="1"/>
</dbReference>
<sequence>MTAFIDIALYLAFPAAMALGAVSDLTTMTIPNRLCAALALLFPFAAVAVAMPIAVFGMHIAAGMLVLAVGILFFSRGWIGGGDAKLAAAVALWFGFDHMTPFLLYAGIFGGALTLAILAFRSIMVPAFALRHDWVMRLHDKTVGVPYGIAIAAGAMMIYAETPFMALAAGWI</sequence>
<feature type="transmembrane region" description="Helical" evidence="6">
    <location>
        <begin position="102"/>
        <end position="130"/>
    </location>
</feature>
<dbReference type="PANTHER" id="PTHR36506:SF1">
    <property type="entry name" value="PREFLAGELLIN PEPTIDASE"/>
    <property type="match status" value="1"/>
</dbReference>
<dbReference type="STRING" id="1122133.SAMN02745157_0073"/>
<feature type="transmembrane region" description="Helical" evidence="6">
    <location>
        <begin position="60"/>
        <end position="79"/>
    </location>
</feature>
<evidence type="ECO:0000256" key="6">
    <source>
        <dbReference type="SAM" id="Phobius"/>
    </source>
</evidence>
<organism evidence="8 9">
    <name type="scientific">Kaistia soli DSM 19436</name>
    <dbReference type="NCBI Taxonomy" id="1122133"/>
    <lineage>
        <taxon>Bacteria</taxon>
        <taxon>Pseudomonadati</taxon>
        <taxon>Pseudomonadota</taxon>
        <taxon>Alphaproteobacteria</taxon>
        <taxon>Hyphomicrobiales</taxon>
        <taxon>Kaistiaceae</taxon>
        <taxon>Kaistia</taxon>
    </lineage>
</organism>
<dbReference type="GO" id="GO:0004190">
    <property type="term" value="F:aspartic-type endopeptidase activity"/>
    <property type="evidence" value="ECO:0007669"/>
    <property type="project" value="InterPro"/>
</dbReference>
<dbReference type="Pfam" id="PF01478">
    <property type="entry name" value="Peptidase_A24"/>
    <property type="match status" value="1"/>
</dbReference>
<keyword evidence="3 6" id="KW-0812">Transmembrane</keyword>
<keyword evidence="5 6" id="KW-0472">Membrane</keyword>
<keyword evidence="4 6" id="KW-1133">Transmembrane helix</keyword>
<dbReference type="GO" id="GO:0005886">
    <property type="term" value="C:plasma membrane"/>
    <property type="evidence" value="ECO:0007669"/>
    <property type="project" value="UniProtKB-SubCell"/>
</dbReference>
<evidence type="ECO:0000313" key="8">
    <source>
        <dbReference type="EMBL" id="SHG95865.1"/>
    </source>
</evidence>
<dbReference type="RefSeq" id="WP_073058576.1">
    <property type="nucleotide sequence ID" value="NZ_FQUP01000010.1"/>
</dbReference>
<evidence type="ECO:0000256" key="2">
    <source>
        <dbReference type="ARBA" id="ARBA00022475"/>
    </source>
</evidence>
<feature type="transmembrane region" description="Helical" evidence="6">
    <location>
        <begin position="30"/>
        <end position="53"/>
    </location>
</feature>